<feature type="compositionally biased region" description="Polar residues" evidence="1">
    <location>
        <begin position="1589"/>
        <end position="1598"/>
    </location>
</feature>
<evidence type="ECO:0000313" key="4">
    <source>
        <dbReference type="Proteomes" id="UP000449092"/>
    </source>
</evidence>
<feature type="transmembrane region" description="Helical" evidence="2">
    <location>
        <begin position="280"/>
        <end position="299"/>
    </location>
</feature>
<dbReference type="EMBL" id="VXOY01000020">
    <property type="protein sequence ID" value="MYE38356.1"/>
    <property type="molecule type" value="Genomic_DNA"/>
</dbReference>
<feature type="compositionally biased region" description="Basic and acidic residues" evidence="1">
    <location>
        <begin position="1448"/>
        <end position="1530"/>
    </location>
</feature>
<evidence type="ECO:0000313" key="3">
    <source>
        <dbReference type="EMBL" id="MYE38356.1"/>
    </source>
</evidence>
<feature type="compositionally biased region" description="Basic and acidic residues" evidence="1">
    <location>
        <begin position="1331"/>
        <end position="1340"/>
    </location>
</feature>
<feature type="compositionally biased region" description="Basic and acidic residues" evidence="1">
    <location>
        <begin position="1376"/>
        <end position="1408"/>
    </location>
</feature>
<sequence>MKGIQCPKIVLRKPSFRRGVFIVLLSCIPLTLFAVPVPAEAIFGVDVGGLFRDALIWAGAAIFGLVFWIFNWIGILVLTIASLVLQAMMSFVLEAGYTPYTDLSVLVGWRVVRDIAHMVLIFALLAIGISTILGIRLNDNDDSVGKQLITFVAIAIVIHFTPLITGVIIDISNIFTKIFFDQAQSAVGGFSDHHPFASSWNDFIKLGSAEDAAAYSLGLIVSVFYSLGAAIILFATSFLLIARVIAIQLLVIFSPLAFVAQLIPKGKKMFDTWLQQFLQWCFLPVGLGLFLWLSAVILANGMTACTDPTAYNQQFQALGGENTIGVGHQSTVNLGISNSNTTAQTAVNSIVGGENLCKATVSIMALATIVAGLFVSATTSAKGASIITRQAKSAFLSGSKLIARGGIRSAGFVTKGVADVGGRGMDASGRKIARFSAKGLDSQFGKGKDDRRLKRVGGRLLRGAGELGIAGGYAMKKTGDVTQGIGAGLDYASKAAEQGIKDPSSLKDLPATAAQDYIQSRAKGGIGEAKIREGSRVLRRLGVHDTADNIQRNLDKIGDLSEVREKMKDLPDQALEDTLANPDIWNTEGGKKRGMVAFEMLSQKPKGREKIQNLVRDGKVDLDKISKATEKYKPELKYGRNNIDAHVALAALSGNTSNLSDSDKREAKTLKGKWNRESSREIRNIQREYEDAKLDSAALTTIATNSGEQIEQRMAALSLLSDKEIQDGVSIETQVHLAQQAKNSNVEVGRGQDRYNLSDRLNANLQTARTNDPSSLNAINLTQTGIEAIEEGAKNYNDHLIRKSKIPLQSLSLEELKHRAGTAEREQDQMNALTTIAEVHGYETFQNTVQELQNKDALRFEIDKAQNRTTKFAGTGKNNRGGIETGDLFRAYSGDADTTAKIQEHLLKAGLERARSPQMATSKLEQTLSQGTAHQQLIAATELFNRGHYDAINNAGLSADRIQAIEDMAENIDLTNEGRTQQETKNKQAFTLQEVAQALSDQTMRENVVARSEQASHTSIQNQFLQGEGKNKTIDIEKAIQILNNERTDNRTKRGIVSSILASNDGERVFREKIMSGEIRSLPMDNDLNKYIQTNEGVSVQKIIEGVADEVGYDDQRIVYAKHPNMKNAPNREKQRERDLTEVHRASADELRQIERGLKEHGESLRKQQSQYEEMERVELEKINNLETLIQNQPPGSNTQHLEQQLDQARQKIQDSKTALERKTAGYKEKHERAEQKRKQTAYNYRRVEDIRRGRNNEREETGGGDDNDRGSGDSDPTPPVPPSGGGDDKPPPEVYRQPAQQPYAENIRDRAVRRHNNRAQREIVTEETERDALRADTQRTQETPPQTPTREGHRRANENLQTKPRQKGIRTARKQANERRGEWERAAREHDRREAQQEQEGPLRERWQQAQEQLQREERERDEKEYKEWAENEVLNQEIAEEEQWEREEKRQELERKEQERKKDLKEYTERLDREKEERERELERREREFREQGREEARREAQKLTNQNREEQEERQRQEEEERRDAVERSQPQRKSDSDTERSRKRQDARRRKQSPNRNQDDDANGTQQPRSRRSDRRRRRRERDLQNQQEAQENNGLEPYEDMAQDFMQDEWDDN</sequence>
<comment type="caution">
    <text evidence="3">The sequence shown here is derived from an EMBL/GenBank/DDBJ whole genome shotgun (WGS) entry which is preliminary data.</text>
</comment>
<evidence type="ECO:0000256" key="2">
    <source>
        <dbReference type="SAM" id="Phobius"/>
    </source>
</evidence>
<feature type="region of interest" description="Disordered" evidence="1">
    <location>
        <begin position="1190"/>
        <end position="1618"/>
    </location>
</feature>
<evidence type="ECO:0000256" key="1">
    <source>
        <dbReference type="SAM" id="MobiDB-lite"/>
    </source>
</evidence>
<feature type="compositionally biased region" description="Basic residues" evidence="1">
    <location>
        <begin position="1365"/>
        <end position="1374"/>
    </location>
</feature>
<feature type="compositionally biased region" description="Basic residues" evidence="1">
    <location>
        <begin position="1545"/>
        <end position="1557"/>
    </location>
</feature>
<protein>
    <submittedName>
        <fullName evidence="3">Uncharacterized protein</fullName>
    </submittedName>
</protein>
<feature type="compositionally biased region" description="Basic and acidic residues" evidence="1">
    <location>
        <begin position="1246"/>
        <end position="1273"/>
    </location>
</feature>
<name>A0A845DJI9_9BACT</name>
<feature type="compositionally biased region" description="Basic and acidic residues" evidence="1">
    <location>
        <begin position="1209"/>
        <end position="1238"/>
    </location>
</feature>
<reference evidence="3 4" key="1">
    <citation type="submission" date="2019-09" db="EMBL/GenBank/DDBJ databases">
        <title>Characterisation of the sponge microbiome using genome-centric metagenomics.</title>
        <authorList>
            <person name="Engelberts J.P."/>
            <person name="Robbins S.J."/>
            <person name="De Goeij J.M."/>
            <person name="Aranda M."/>
            <person name="Bell S.C."/>
            <person name="Webster N.S."/>
        </authorList>
    </citation>
    <scope>NUCLEOTIDE SEQUENCE [LARGE SCALE GENOMIC DNA]</scope>
    <source>
        <strain evidence="3">SB0662_bin_43</strain>
    </source>
</reference>
<feature type="compositionally biased region" description="Basic and acidic residues" evidence="1">
    <location>
        <begin position="1130"/>
        <end position="1147"/>
    </location>
</feature>
<feature type="compositionally biased region" description="Acidic residues" evidence="1">
    <location>
        <begin position="1602"/>
        <end position="1618"/>
    </location>
</feature>
<gene>
    <name evidence="3" type="ORF">F4X82_02485</name>
</gene>
<organism evidence="3 4">
    <name type="scientific">Candidatus Spechtbacteria bacterium SB0662_bin_43</name>
    <dbReference type="NCBI Taxonomy" id="2604897"/>
    <lineage>
        <taxon>Bacteria</taxon>
        <taxon>Candidatus Spechtiibacteriota</taxon>
    </lineage>
</organism>
<feature type="region of interest" description="Disordered" evidence="1">
    <location>
        <begin position="1126"/>
        <end position="1147"/>
    </location>
</feature>
<feature type="compositionally biased region" description="Basic and acidic residues" evidence="1">
    <location>
        <begin position="1415"/>
        <end position="1431"/>
    </location>
</feature>
<accession>A0A845DJI9</accession>
<dbReference type="Proteomes" id="UP000449092">
    <property type="component" value="Unassembled WGS sequence"/>
</dbReference>
<keyword evidence="2" id="KW-0812">Transmembrane</keyword>
<feature type="transmembrane region" description="Helical" evidence="2">
    <location>
        <begin position="212"/>
        <end position="234"/>
    </location>
</feature>
<feature type="transmembrane region" description="Helical" evidence="2">
    <location>
        <begin position="55"/>
        <end position="85"/>
    </location>
</feature>
<feature type="compositionally biased region" description="Polar residues" evidence="1">
    <location>
        <begin position="1190"/>
        <end position="1208"/>
    </location>
</feature>
<keyword evidence="2" id="KW-0472">Membrane</keyword>
<feature type="transmembrane region" description="Helical" evidence="2">
    <location>
        <begin position="20"/>
        <end position="43"/>
    </location>
</feature>
<feature type="transmembrane region" description="Helical" evidence="2">
    <location>
        <begin position="148"/>
        <end position="169"/>
    </location>
</feature>
<feature type="compositionally biased region" description="Basic residues" evidence="1">
    <location>
        <begin position="1573"/>
        <end position="1584"/>
    </location>
</feature>
<keyword evidence="2" id="KW-1133">Transmembrane helix</keyword>
<feature type="transmembrane region" description="Helical" evidence="2">
    <location>
        <begin position="115"/>
        <end position="136"/>
    </location>
</feature>
<proteinExistence type="predicted"/>
<feature type="transmembrane region" description="Helical" evidence="2">
    <location>
        <begin position="240"/>
        <end position="259"/>
    </location>
</feature>